<dbReference type="SUPFAM" id="SSF56784">
    <property type="entry name" value="HAD-like"/>
    <property type="match status" value="1"/>
</dbReference>
<feature type="transmembrane region" description="Helical" evidence="6">
    <location>
        <begin position="467"/>
        <end position="485"/>
    </location>
</feature>
<comment type="caution">
    <text evidence="7">The sequence shown here is derived from an EMBL/GenBank/DDBJ whole genome shotgun (WGS) entry which is preliminary data.</text>
</comment>
<evidence type="ECO:0000256" key="4">
    <source>
        <dbReference type="ARBA" id="ARBA00022989"/>
    </source>
</evidence>
<feature type="transmembrane region" description="Helical" evidence="6">
    <location>
        <begin position="491"/>
        <end position="511"/>
    </location>
</feature>
<feature type="transmembrane region" description="Helical" evidence="6">
    <location>
        <begin position="5"/>
        <end position="23"/>
    </location>
</feature>
<feature type="transmembrane region" description="Helical" evidence="6">
    <location>
        <begin position="60"/>
        <end position="87"/>
    </location>
</feature>
<dbReference type="EMBL" id="VMGI01000004">
    <property type="protein sequence ID" value="TSC93996.1"/>
    <property type="molecule type" value="Genomic_DNA"/>
</dbReference>
<dbReference type="GO" id="GO:0022857">
    <property type="term" value="F:transmembrane transporter activity"/>
    <property type="evidence" value="ECO:0007669"/>
    <property type="project" value="TreeGrafter"/>
</dbReference>
<evidence type="ECO:0000256" key="1">
    <source>
        <dbReference type="ARBA" id="ARBA00004370"/>
    </source>
</evidence>
<evidence type="ECO:0000256" key="6">
    <source>
        <dbReference type="SAM" id="Phobius"/>
    </source>
</evidence>
<dbReference type="InterPro" id="IPR023298">
    <property type="entry name" value="ATPase_P-typ_TM_dom_sf"/>
</dbReference>
<keyword evidence="3 6" id="KW-0812">Transmembrane</keyword>
<reference evidence="7 8" key="1">
    <citation type="submission" date="2017-07" db="EMBL/GenBank/DDBJ databases">
        <title>Mechanisms for carbon and nitrogen cycling indicate functional differentiation within the Candidate Phyla Radiation.</title>
        <authorList>
            <person name="Danczak R.E."/>
            <person name="Johnston M.D."/>
            <person name="Kenah C."/>
            <person name="Slattery M."/>
            <person name="Wrighton K.C."/>
            <person name="Wilkins M.J."/>
        </authorList>
    </citation>
    <scope>NUCLEOTIDE SEQUENCE [LARGE SCALE GENOMIC DNA]</scope>
    <source>
        <strain evidence="7">Licking1014_85</strain>
    </source>
</reference>
<dbReference type="PANTHER" id="PTHR48085:SF5">
    <property type="entry name" value="CADMIUM_ZINC-TRANSPORTING ATPASE HMA4-RELATED"/>
    <property type="match status" value="1"/>
</dbReference>
<dbReference type="InterPro" id="IPR023214">
    <property type="entry name" value="HAD_sf"/>
</dbReference>
<dbReference type="InterPro" id="IPR023299">
    <property type="entry name" value="ATPase_P-typ_cyto_dom_N"/>
</dbReference>
<evidence type="ECO:0000256" key="2">
    <source>
        <dbReference type="ARBA" id="ARBA00006024"/>
    </source>
</evidence>
<evidence type="ECO:0000313" key="8">
    <source>
        <dbReference type="Proteomes" id="UP000315589"/>
    </source>
</evidence>
<comment type="subcellular location">
    <subcellularLocation>
        <location evidence="1">Membrane</location>
    </subcellularLocation>
</comment>
<evidence type="ECO:0000256" key="3">
    <source>
        <dbReference type="ARBA" id="ARBA00022692"/>
    </source>
</evidence>
<dbReference type="InterPro" id="IPR036412">
    <property type="entry name" value="HAD-like_sf"/>
</dbReference>
<comment type="similarity">
    <text evidence="2">Belongs to the cation transport ATPase (P-type) (TC 3.A.3) family. Type IB subfamily.</text>
</comment>
<evidence type="ECO:0000256" key="5">
    <source>
        <dbReference type="ARBA" id="ARBA00023136"/>
    </source>
</evidence>
<protein>
    <submittedName>
        <fullName evidence="7">Cu2+-exporting ATPase</fullName>
    </submittedName>
</protein>
<dbReference type="SUPFAM" id="SSF81660">
    <property type="entry name" value="Metal cation-transporting ATPase, ATP-binding domain N"/>
    <property type="match status" value="1"/>
</dbReference>
<dbReference type="GO" id="GO:0016020">
    <property type="term" value="C:membrane"/>
    <property type="evidence" value="ECO:0007669"/>
    <property type="project" value="UniProtKB-SubCell"/>
</dbReference>
<dbReference type="AlphaFoldDB" id="A0A554LM86"/>
<dbReference type="InterPro" id="IPR051014">
    <property type="entry name" value="Cation_Transport_ATPase_IB"/>
</dbReference>
<dbReference type="Gene3D" id="3.40.1110.10">
    <property type="entry name" value="Calcium-transporting ATPase, cytoplasmic domain N"/>
    <property type="match status" value="1"/>
</dbReference>
<keyword evidence="5 6" id="KW-0472">Membrane</keyword>
<dbReference type="Proteomes" id="UP000315589">
    <property type="component" value="Unassembled WGS sequence"/>
</dbReference>
<feature type="transmembrane region" description="Helical" evidence="6">
    <location>
        <begin position="29"/>
        <end position="48"/>
    </location>
</feature>
<sequence>MRKKYLIACVLLFFQLLAVYFNFPDWFNFILSFPIILIVCSRFYLNFLKHLKKFSIHPDGLISIGLILGFLNFQPIISICAIIIAGLRDLENYWLKKKLNISSLSFSSETQIEKKVNMVFNYFSPTLLIILIIIVVFCYFSRNFNYIIMAIYILFSTSARAFVFSANIPNILTFSKFQKNNIYYNSAKTLEKIADLKYIIFNYLGVLTEKKVKLLDIVAADKNFALEIAASLEKDNLHPHALEILRYVESLGLSMKYTSHSNYIEDKGVIGRIGGKNYALGNMNLMKDMGIVVGMLQREKIRLEKDGKIVLVLGSTAINLPNYQKNPGIVVALFVFENELKKQGMNLISELKKFKIIPWVISSDSQFTLAQNLRKINIHNFEAELTIELKNEFIDKFSKIHHDTSIGIVKLNHEINSFSQNNIFFNLESKQNTIGDNSIGFDDLDISKIIFAIKQSKRLITITKQNFYSSLLYNMSVIIFSFLSYDLFKNSSYIPIIAILLSNICSMGIILNSKLQDDMVRAPGFEPGTTKV</sequence>
<evidence type="ECO:0000313" key="7">
    <source>
        <dbReference type="EMBL" id="TSC93996.1"/>
    </source>
</evidence>
<accession>A0A554LM86</accession>
<keyword evidence="4 6" id="KW-1133">Transmembrane helix</keyword>
<organism evidence="7 8">
    <name type="scientific">Candidatus Berkelbacteria bacterium Licking1014_85</name>
    <dbReference type="NCBI Taxonomy" id="2017148"/>
    <lineage>
        <taxon>Bacteria</taxon>
        <taxon>Candidatus Berkelbacteria</taxon>
    </lineage>
</organism>
<dbReference type="GO" id="GO:0000166">
    <property type="term" value="F:nucleotide binding"/>
    <property type="evidence" value="ECO:0007669"/>
    <property type="project" value="InterPro"/>
</dbReference>
<dbReference type="Gene3D" id="3.40.50.1000">
    <property type="entry name" value="HAD superfamily/HAD-like"/>
    <property type="match status" value="1"/>
</dbReference>
<name>A0A554LM86_9BACT</name>
<feature type="transmembrane region" description="Helical" evidence="6">
    <location>
        <begin position="122"/>
        <end position="140"/>
    </location>
</feature>
<dbReference type="PANTHER" id="PTHR48085">
    <property type="entry name" value="CADMIUM/ZINC-TRANSPORTING ATPASE HMA2-RELATED"/>
    <property type="match status" value="1"/>
</dbReference>
<gene>
    <name evidence="7" type="ORF">CEN91_45</name>
</gene>
<dbReference type="SUPFAM" id="SSF81665">
    <property type="entry name" value="Calcium ATPase, transmembrane domain M"/>
    <property type="match status" value="1"/>
</dbReference>
<proteinExistence type="inferred from homology"/>